<comment type="caution">
    <text evidence="2">The sequence shown here is derived from an EMBL/GenBank/DDBJ whole genome shotgun (WGS) entry which is preliminary data.</text>
</comment>
<organism evidence="2 3">
    <name type="scientific">Bacillus cereus</name>
    <dbReference type="NCBI Taxonomy" id="1396"/>
    <lineage>
        <taxon>Bacteria</taxon>
        <taxon>Bacillati</taxon>
        <taxon>Bacillota</taxon>
        <taxon>Bacilli</taxon>
        <taxon>Bacillales</taxon>
        <taxon>Bacillaceae</taxon>
        <taxon>Bacillus</taxon>
        <taxon>Bacillus cereus group</taxon>
    </lineage>
</organism>
<dbReference type="RefSeq" id="WP_098783549.1">
    <property type="nucleotide sequence ID" value="NZ_NULI01000184.1"/>
</dbReference>
<dbReference type="SUPFAM" id="SSF56973">
    <property type="entry name" value="Aerolisin/ETX pore-forming domain"/>
    <property type="match status" value="1"/>
</dbReference>
<dbReference type="CDD" id="cd20223">
    <property type="entry name" value="PFM_epsilon-toxin-like"/>
    <property type="match status" value="1"/>
</dbReference>
<dbReference type="Gene3D" id="2.170.15.10">
    <property type="entry name" value="Proaerolysin, chain A, domain 3"/>
    <property type="match status" value="1"/>
</dbReference>
<accession>A0A9X7GTK4</accession>
<reference evidence="2 3" key="1">
    <citation type="submission" date="2017-09" db="EMBL/GenBank/DDBJ databases">
        <title>Large-scale bioinformatics analysis of Bacillus genomes uncovers conserved roles of natural products in bacterial physiology.</title>
        <authorList>
            <consortium name="Agbiome Team Llc"/>
            <person name="Bleich R.M."/>
            <person name="Grubbs K.J."/>
            <person name="Santa Maria K.C."/>
            <person name="Allen S.E."/>
            <person name="Farag S."/>
            <person name="Shank E.A."/>
            <person name="Bowers A."/>
        </authorList>
    </citation>
    <scope>NUCLEOTIDE SEQUENCE [LARGE SCALE GENOMIC DNA]</scope>
    <source>
        <strain evidence="2 3">AFS041711</strain>
    </source>
</reference>
<dbReference type="EMBL" id="NULI01000184">
    <property type="protein sequence ID" value="PGS68369.1"/>
    <property type="molecule type" value="Genomic_DNA"/>
</dbReference>
<dbReference type="Pfam" id="PF03318">
    <property type="entry name" value="ETX_MTX2"/>
    <property type="match status" value="1"/>
</dbReference>
<keyword evidence="1" id="KW-0732">Signal</keyword>
<dbReference type="InterPro" id="IPR004991">
    <property type="entry name" value="Aerolysin-like"/>
</dbReference>
<gene>
    <name evidence="2" type="ORF">COC69_26860</name>
</gene>
<proteinExistence type="predicted"/>
<sequence>MKYKDRIRARRNFKPTILAATTTLTLGVSALAGPISASAAEPLPTNAQGQFYSDHTSENVELEDQRTVNRFLTDWFQPVSVNQRNVEVSNITVKDTIMAHSGTLENTLDTEKTLDSVSETLKTSDTVSTEKALENTLTVNIGYKTGVKDVYEVSYGLQEAFKYGRKDTTTHVNERSVTIPSQKISVPAGKKYQIQYVVSRANISGQVNDAGELKTKDAYANGLVYVNNGDRNISEEIKNATPYQLFKDIQRLIMSSTGSKMMINGTNRDVYTVDNKYAFLNAVKIDDDSQKVYANSMTTPFSCDMGLDYSVKLVDVTDQSTHKDIKTSPKTKNISDLPNLVKELTI</sequence>
<feature type="signal peptide" evidence="1">
    <location>
        <begin position="1"/>
        <end position="39"/>
    </location>
</feature>
<dbReference type="Proteomes" id="UP000224203">
    <property type="component" value="Unassembled WGS sequence"/>
</dbReference>
<protein>
    <submittedName>
        <fullName evidence="2">Uncharacterized protein</fullName>
    </submittedName>
</protein>
<evidence type="ECO:0000313" key="2">
    <source>
        <dbReference type="EMBL" id="PGS68369.1"/>
    </source>
</evidence>
<feature type="chain" id="PRO_5040989589" evidence="1">
    <location>
        <begin position="40"/>
        <end position="346"/>
    </location>
</feature>
<evidence type="ECO:0000256" key="1">
    <source>
        <dbReference type="SAM" id="SignalP"/>
    </source>
</evidence>
<name>A0A9X7GTK4_BACCE</name>
<dbReference type="AlphaFoldDB" id="A0A9X7GTK4"/>
<evidence type="ECO:0000313" key="3">
    <source>
        <dbReference type="Proteomes" id="UP000224203"/>
    </source>
</evidence>